<feature type="region of interest" description="Disordered" evidence="1">
    <location>
        <begin position="1"/>
        <end position="39"/>
    </location>
</feature>
<proteinExistence type="predicted"/>
<reference evidence="2 3" key="1">
    <citation type="submission" date="2019-05" db="EMBL/GenBank/DDBJ databases">
        <title>Another draft genome of Portunus trituberculatus and its Hox gene families provides insights of decapod evolution.</title>
        <authorList>
            <person name="Jeong J.-H."/>
            <person name="Song I."/>
            <person name="Kim S."/>
            <person name="Choi T."/>
            <person name="Kim D."/>
            <person name="Ryu S."/>
            <person name="Kim W."/>
        </authorList>
    </citation>
    <scope>NUCLEOTIDE SEQUENCE [LARGE SCALE GENOMIC DNA]</scope>
    <source>
        <tissue evidence="2">Muscle</tissue>
    </source>
</reference>
<dbReference type="AlphaFoldDB" id="A0A5B7HHR0"/>
<dbReference type="Proteomes" id="UP000324222">
    <property type="component" value="Unassembled WGS sequence"/>
</dbReference>
<comment type="caution">
    <text evidence="2">The sequence shown here is derived from an EMBL/GenBank/DDBJ whole genome shotgun (WGS) entry which is preliminary data.</text>
</comment>
<gene>
    <name evidence="2" type="ORF">E2C01_066664</name>
</gene>
<evidence type="ECO:0000313" key="3">
    <source>
        <dbReference type="Proteomes" id="UP000324222"/>
    </source>
</evidence>
<dbReference type="EMBL" id="VSRR010034602">
    <property type="protein sequence ID" value="MPC72361.1"/>
    <property type="molecule type" value="Genomic_DNA"/>
</dbReference>
<feature type="compositionally biased region" description="Polar residues" evidence="1">
    <location>
        <begin position="7"/>
        <end position="36"/>
    </location>
</feature>
<evidence type="ECO:0000256" key="1">
    <source>
        <dbReference type="SAM" id="MobiDB-lite"/>
    </source>
</evidence>
<sequence length="101" mass="11126">MNHLLRASQNHTCTVTRHTPNKTSQVAGRENSTQQPVKARRVGAVLPQSVMTPPCLLPCPLVPNPHCRGWKVPRCLTYALHRAIPLHIIYSCQSLASQPGS</sequence>
<protein>
    <submittedName>
        <fullName evidence="2">Uncharacterized protein</fullName>
    </submittedName>
</protein>
<accession>A0A5B7HHR0</accession>
<organism evidence="2 3">
    <name type="scientific">Portunus trituberculatus</name>
    <name type="common">Swimming crab</name>
    <name type="synonym">Neptunus trituberculatus</name>
    <dbReference type="NCBI Taxonomy" id="210409"/>
    <lineage>
        <taxon>Eukaryota</taxon>
        <taxon>Metazoa</taxon>
        <taxon>Ecdysozoa</taxon>
        <taxon>Arthropoda</taxon>
        <taxon>Crustacea</taxon>
        <taxon>Multicrustacea</taxon>
        <taxon>Malacostraca</taxon>
        <taxon>Eumalacostraca</taxon>
        <taxon>Eucarida</taxon>
        <taxon>Decapoda</taxon>
        <taxon>Pleocyemata</taxon>
        <taxon>Brachyura</taxon>
        <taxon>Eubrachyura</taxon>
        <taxon>Portunoidea</taxon>
        <taxon>Portunidae</taxon>
        <taxon>Portuninae</taxon>
        <taxon>Portunus</taxon>
    </lineage>
</organism>
<name>A0A5B7HHR0_PORTR</name>
<evidence type="ECO:0000313" key="2">
    <source>
        <dbReference type="EMBL" id="MPC72361.1"/>
    </source>
</evidence>
<keyword evidence="3" id="KW-1185">Reference proteome</keyword>